<evidence type="ECO:0000256" key="4">
    <source>
        <dbReference type="ARBA" id="ARBA00022519"/>
    </source>
</evidence>
<dbReference type="EMBL" id="JAKFHA010000039">
    <property type="protein sequence ID" value="MCF2532822.1"/>
    <property type="molecule type" value="Genomic_DNA"/>
</dbReference>
<evidence type="ECO:0000256" key="1">
    <source>
        <dbReference type="ARBA" id="ARBA00004533"/>
    </source>
</evidence>
<keyword evidence="2" id="KW-0813">Transport</keyword>
<reference evidence="8" key="1">
    <citation type="submission" date="2022-01" db="EMBL/GenBank/DDBJ databases">
        <title>Genome-Based Taxonomic Classification of the Phylum Actinobacteria.</title>
        <authorList>
            <person name="Gao Y."/>
        </authorList>
    </citation>
    <scope>NUCLEOTIDE SEQUENCE</scope>
    <source>
        <strain evidence="8">KLBMP 8922</strain>
    </source>
</reference>
<dbReference type="CDD" id="cd13553">
    <property type="entry name" value="PBP2_NrtA_CpmA_like"/>
    <property type="match status" value="1"/>
</dbReference>
<evidence type="ECO:0000256" key="5">
    <source>
        <dbReference type="ARBA" id="ARBA00022729"/>
    </source>
</evidence>
<keyword evidence="4" id="KW-0997">Cell inner membrane</keyword>
<organism evidence="8 9">
    <name type="scientific">Yinghuangia soli</name>
    <dbReference type="NCBI Taxonomy" id="2908204"/>
    <lineage>
        <taxon>Bacteria</taxon>
        <taxon>Bacillati</taxon>
        <taxon>Actinomycetota</taxon>
        <taxon>Actinomycetes</taxon>
        <taxon>Kitasatosporales</taxon>
        <taxon>Streptomycetaceae</taxon>
        <taxon>Yinghuangia</taxon>
    </lineage>
</organism>
<sequence>MDRRSFLRAAGATTLAAGLTAACGSDDTKSGSTPGGSGGASGPKRKVKLGFIALTDCASLVMAQELGYFAKRGLDVTIEKQQSWATTRDALLNGQIDGAHCLFGMPFSVATGIGGDGSTALKIAMMLNHNGQAITLKKGFSSVGYGDLAKAKAVLEAKETTLAMTFPGGTHDIWLRYWLRAAKVDTKAAKIITIPPPQMVANMKVDAMDGYCVGEPWNAVAVQQGIGFTHLTSQDLWRGHPEKALVVNEAFATGKRDTLKDVMAAVLEASRWLDNPANRKNAATTISANQYVNAPAAEIEGRLTGRYQLGAGLPDKTYTTDMMRFFDDGQVNTPLKSHGLWFLAQYQRLGIAKNPIADPQKLVDSIILSDLYKEVAEAEKIPVATDMQPFDVQLDSARFDPNDLAKEVARA</sequence>
<evidence type="ECO:0000256" key="6">
    <source>
        <dbReference type="ARBA" id="ARBA00023136"/>
    </source>
</evidence>
<dbReference type="PROSITE" id="PS51257">
    <property type="entry name" value="PROKAR_LIPOPROTEIN"/>
    <property type="match status" value="1"/>
</dbReference>
<name>A0AA41Q7T3_9ACTN</name>
<evidence type="ECO:0000313" key="9">
    <source>
        <dbReference type="Proteomes" id="UP001165378"/>
    </source>
</evidence>
<dbReference type="Gene3D" id="3.40.190.10">
    <property type="entry name" value="Periplasmic binding protein-like II"/>
    <property type="match status" value="2"/>
</dbReference>
<dbReference type="InterPro" id="IPR044527">
    <property type="entry name" value="NrtA/CpmA_ABC-bd_dom"/>
</dbReference>
<comment type="caution">
    <text evidence="8">The sequence shown here is derived from an EMBL/GenBank/DDBJ whole genome shotgun (WGS) entry which is preliminary data.</text>
</comment>
<evidence type="ECO:0000256" key="2">
    <source>
        <dbReference type="ARBA" id="ARBA00022448"/>
    </source>
</evidence>
<dbReference type="AlphaFoldDB" id="A0AA41Q7T3"/>
<gene>
    <name evidence="8" type="ORF">LZ495_37195</name>
</gene>
<feature type="region of interest" description="Disordered" evidence="7">
    <location>
        <begin position="24"/>
        <end position="43"/>
    </location>
</feature>
<dbReference type="Proteomes" id="UP001165378">
    <property type="component" value="Unassembled WGS sequence"/>
</dbReference>
<accession>A0AA41Q7T3</accession>
<keyword evidence="5" id="KW-0732">Signal</keyword>
<dbReference type="RefSeq" id="WP_235057597.1">
    <property type="nucleotide sequence ID" value="NZ_JAKFHA010000039.1"/>
</dbReference>
<dbReference type="PANTHER" id="PTHR30024:SF7">
    <property type="entry name" value="NITRATE_NITRITE BINDING PROTEIN NRTA"/>
    <property type="match status" value="1"/>
</dbReference>
<keyword evidence="6" id="KW-0472">Membrane</keyword>
<comment type="subcellular location">
    <subcellularLocation>
        <location evidence="1">Cell inner membrane</location>
    </subcellularLocation>
</comment>
<keyword evidence="9" id="KW-1185">Reference proteome</keyword>
<dbReference type="SUPFAM" id="SSF53850">
    <property type="entry name" value="Periplasmic binding protein-like II"/>
    <property type="match status" value="1"/>
</dbReference>
<dbReference type="Pfam" id="PF13379">
    <property type="entry name" value="NMT1_2"/>
    <property type="match status" value="1"/>
</dbReference>
<keyword evidence="3" id="KW-1003">Cell membrane</keyword>
<evidence type="ECO:0000256" key="7">
    <source>
        <dbReference type="SAM" id="MobiDB-lite"/>
    </source>
</evidence>
<dbReference type="PANTHER" id="PTHR30024">
    <property type="entry name" value="ALIPHATIC SULFONATES-BINDING PROTEIN-RELATED"/>
    <property type="match status" value="1"/>
</dbReference>
<dbReference type="GO" id="GO:0005886">
    <property type="term" value="C:plasma membrane"/>
    <property type="evidence" value="ECO:0007669"/>
    <property type="project" value="UniProtKB-SubCell"/>
</dbReference>
<evidence type="ECO:0000313" key="8">
    <source>
        <dbReference type="EMBL" id="MCF2532822.1"/>
    </source>
</evidence>
<dbReference type="NCBIfam" id="TIGR01409">
    <property type="entry name" value="TAT_signal_seq"/>
    <property type="match status" value="1"/>
</dbReference>
<protein>
    <submittedName>
        <fullName evidence="8">ABC transporter substrate-binding protein</fullName>
    </submittedName>
</protein>
<evidence type="ECO:0000256" key="3">
    <source>
        <dbReference type="ARBA" id="ARBA00022475"/>
    </source>
</evidence>
<proteinExistence type="predicted"/>
<dbReference type="InterPro" id="IPR019546">
    <property type="entry name" value="TAT_signal_bac_arc"/>
</dbReference>